<evidence type="ECO:0000259" key="9">
    <source>
        <dbReference type="PROSITE" id="PS51032"/>
    </source>
</evidence>
<dbReference type="Gene3D" id="3.30.730.10">
    <property type="entry name" value="AP2/ERF domain"/>
    <property type="match status" value="1"/>
</dbReference>
<evidence type="ECO:0000256" key="4">
    <source>
        <dbReference type="ARBA" id="ARBA00023159"/>
    </source>
</evidence>
<keyword evidence="11" id="KW-1185">Reference proteome</keyword>
<dbReference type="PANTHER" id="PTHR31985">
    <property type="entry name" value="ETHYLENE-RESPONSIVE TRANSCRIPTION FACTOR ERF042-RELATED"/>
    <property type="match status" value="1"/>
</dbReference>
<dbReference type="GO" id="GO:0003677">
    <property type="term" value="F:DNA binding"/>
    <property type="evidence" value="ECO:0007669"/>
    <property type="project" value="UniProtKB-KW"/>
</dbReference>
<organism evidence="10">
    <name type="scientific">Oryza punctata</name>
    <name type="common">Red rice</name>
    <dbReference type="NCBI Taxonomy" id="4537"/>
    <lineage>
        <taxon>Eukaryota</taxon>
        <taxon>Viridiplantae</taxon>
        <taxon>Streptophyta</taxon>
        <taxon>Embryophyta</taxon>
        <taxon>Tracheophyta</taxon>
        <taxon>Spermatophyta</taxon>
        <taxon>Magnoliopsida</taxon>
        <taxon>Liliopsida</taxon>
        <taxon>Poales</taxon>
        <taxon>Poaceae</taxon>
        <taxon>BOP clade</taxon>
        <taxon>Oryzoideae</taxon>
        <taxon>Oryzeae</taxon>
        <taxon>Oryzinae</taxon>
        <taxon>Oryza</taxon>
    </lineage>
</organism>
<evidence type="ECO:0000256" key="5">
    <source>
        <dbReference type="ARBA" id="ARBA00023163"/>
    </source>
</evidence>
<dbReference type="CDD" id="cd00018">
    <property type="entry name" value="AP2"/>
    <property type="match status" value="1"/>
</dbReference>
<dbReference type="PROSITE" id="PS51032">
    <property type="entry name" value="AP2_ERF"/>
    <property type="match status" value="1"/>
</dbReference>
<evidence type="ECO:0000313" key="10">
    <source>
        <dbReference type="EnsemblPlants" id="OPUNC06G07550.1"/>
    </source>
</evidence>
<comment type="similarity">
    <text evidence="7">Belongs to the AP2/ERF transcription factor family. ERF subfamily.</text>
</comment>
<evidence type="ECO:0000256" key="3">
    <source>
        <dbReference type="ARBA" id="ARBA00023125"/>
    </source>
</evidence>
<sequence length="210" mass="22481">MHTQTNTAAPAPEKKYKGVRLRQWGKWVAEIRLPNSRQRVWLGSYDTPEKAARAFDAAFVCLRGAGANAAGLNFTESPPPAAARTRDLREVYASAVSHANQPPPLPVSGETAATTPTELAGAAAQEHDEVSENSVPLPLPPPVQVAAPAGSFDWSQLMANSPPLYSPVAMGSHAYDDVAGWSATLPVAEFREEDDEDEGATSDELWSFDV</sequence>
<name>A0A0E0L9H7_ORYPU</name>
<proteinExistence type="inferred from homology"/>
<evidence type="ECO:0000256" key="8">
    <source>
        <dbReference type="SAM" id="MobiDB-lite"/>
    </source>
</evidence>
<keyword evidence="2" id="KW-0805">Transcription regulation</keyword>
<reference evidence="10" key="1">
    <citation type="submission" date="2015-04" db="UniProtKB">
        <authorList>
            <consortium name="EnsemblPlants"/>
        </authorList>
    </citation>
    <scope>IDENTIFICATION</scope>
</reference>
<dbReference type="Gramene" id="OPUNC06G07550.1">
    <property type="protein sequence ID" value="OPUNC06G07550.1"/>
    <property type="gene ID" value="OPUNC06G07550"/>
</dbReference>
<evidence type="ECO:0000256" key="2">
    <source>
        <dbReference type="ARBA" id="ARBA00023015"/>
    </source>
</evidence>
<dbReference type="GO" id="GO:0005634">
    <property type="term" value="C:nucleus"/>
    <property type="evidence" value="ECO:0007669"/>
    <property type="project" value="UniProtKB-SubCell"/>
</dbReference>
<evidence type="ECO:0000256" key="1">
    <source>
        <dbReference type="ARBA" id="ARBA00004123"/>
    </source>
</evidence>
<evidence type="ECO:0000256" key="7">
    <source>
        <dbReference type="ARBA" id="ARBA00024343"/>
    </source>
</evidence>
<dbReference type="InterPro" id="IPR051032">
    <property type="entry name" value="AP2/ERF_TF_ERF_subfamily"/>
</dbReference>
<dbReference type="PANTHER" id="PTHR31985:SF215">
    <property type="entry name" value="OS02G0781300 PROTEIN"/>
    <property type="match status" value="1"/>
</dbReference>
<reference evidence="10" key="2">
    <citation type="submission" date="2018-05" db="EMBL/GenBank/DDBJ databases">
        <title>OpunRS2 (Oryza punctata Reference Sequence Version 2).</title>
        <authorList>
            <person name="Zhang J."/>
            <person name="Kudrna D."/>
            <person name="Lee S."/>
            <person name="Talag J."/>
            <person name="Welchert J."/>
            <person name="Wing R.A."/>
        </authorList>
    </citation>
    <scope>NUCLEOTIDE SEQUENCE [LARGE SCALE GENOMIC DNA]</scope>
</reference>
<feature type="region of interest" description="Disordered" evidence="8">
    <location>
        <begin position="191"/>
        <end position="210"/>
    </location>
</feature>
<dbReference type="InterPro" id="IPR016177">
    <property type="entry name" value="DNA-bd_dom_sf"/>
</dbReference>
<protein>
    <recommendedName>
        <fullName evidence="9">AP2/ERF domain-containing protein</fullName>
    </recommendedName>
</protein>
<feature type="compositionally biased region" description="Acidic residues" evidence="8">
    <location>
        <begin position="191"/>
        <end position="201"/>
    </location>
</feature>
<dbReference type="eggNOG" id="ENOG502RZQP">
    <property type="taxonomic scope" value="Eukaryota"/>
</dbReference>
<keyword evidence="6" id="KW-0539">Nucleus</keyword>
<accession>A0A0E0L9H7</accession>
<dbReference type="Pfam" id="PF00847">
    <property type="entry name" value="AP2"/>
    <property type="match status" value="1"/>
</dbReference>
<dbReference type="Proteomes" id="UP000026962">
    <property type="component" value="Chromosome 6"/>
</dbReference>
<evidence type="ECO:0000256" key="6">
    <source>
        <dbReference type="ARBA" id="ARBA00023242"/>
    </source>
</evidence>
<dbReference type="SMART" id="SM00380">
    <property type="entry name" value="AP2"/>
    <property type="match status" value="1"/>
</dbReference>
<dbReference type="GO" id="GO:0003700">
    <property type="term" value="F:DNA-binding transcription factor activity"/>
    <property type="evidence" value="ECO:0007669"/>
    <property type="project" value="InterPro"/>
</dbReference>
<feature type="domain" description="AP2/ERF" evidence="9">
    <location>
        <begin position="15"/>
        <end position="75"/>
    </location>
</feature>
<dbReference type="InterPro" id="IPR036955">
    <property type="entry name" value="AP2/ERF_dom_sf"/>
</dbReference>
<dbReference type="HOGENOM" id="CLU_063331_2_1_1"/>
<dbReference type="OMA" id="HDEVSEN"/>
<keyword evidence="4" id="KW-0010">Activator</keyword>
<dbReference type="STRING" id="4537.A0A0E0L9H7"/>
<dbReference type="EnsemblPlants" id="OPUNC06G07550.1">
    <property type="protein sequence ID" value="OPUNC06G07550.1"/>
    <property type="gene ID" value="OPUNC06G07550"/>
</dbReference>
<evidence type="ECO:0000313" key="11">
    <source>
        <dbReference type="Proteomes" id="UP000026962"/>
    </source>
</evidence>
<comment type="subcellular location">
    <subcellularLocation>
        <location evidence="1">Nucleus</location>
    </subcellularLocation>
</comment>
<dbReference type="PRINTS" id="PR00367">
    <property type="entry name" value="ETHRSPELEMNT"/>
</dbReference>
<dbReference type="InterPro" id="IPR001471">
    <property type="entry name" value="AP2/ERF_dom"/>
</dbReference>
<keyword evidence="3" id="KW-0238">DNA-binding</keyword>
<dbReference type="AlphaFoldDB" id="A0A0E0L9H7"/>
<dbReference type="SUPFAM" id="SSF54171">
    <property type="entry name" value="DNA-binding domain"/>
    <property type="match status" value="1"/>
</dbReference>
<keyword evidence="5" id="KW-0804">Transcription</keyword>